<dbReference type="CDD" id="cd07772">
    <property type="entry name" value="ASKHA_NBD_FGGY_NaCK-like"/>
    <property type="match status" value="1"/>
</dbReference>
<keyword evidence="3 6" id="KW-0418">Kinase</keyword>
<sequence length="465" mass="51757">MKTAVIAVFDIGKTHIKLSAVDLQTGMLLALQRSTNIVRQDGLYPHVDSDAIWAWLKIMLTTLAARFDIRSIAVTTHGATIACVDDTGLVLPIADYEYDGFAQTRSLYRPLRPAFEQSYSPELSAGLNLGAQLFWQQHCFPEQFARVTALLTYPQYWGWRLTGVKASERTSLGCHTDLWAPDKDDFSTLVDQQNWRKLFPPVRAAGESLGTILPELARELGLAEDCIVVNGIHDSNASLVPHLLSRSAPFGVISSGTWTIITAVGASLSGLNEQLDMLANVSVFAQPVPSIRFMGGREWQQLATDQPATQDDLQAVLAQQVYAIPAFSNQGGPFQHHQGYICGPYEQLTAAQKTALATLYVALMSDECLTLQQQRGDLIIEGAFAGNELYLWILATLRPQQAVFFSRDETGTTVGMAMLAYQQNPWRINYQQVAMHQELYSQLQTYRHQWRQRCEGLSDRRVSAN</sequence>
<dbReference type="SUPFAM" id="SSF53067">
    <property type="entry name" value="Actin-like ATPase domain"/>
    <property type="match status" value="1"/>
</dbReference>
<evidence type="ECO:0000259" key="5">
    <source>
        <dbReference type="Pfam" id="PF21546"/>
    </source>
</evidence>
<dbReference type="OrthoDB" id="9799608at2"/>
<dbReference type="GO" id="GO:0008993">
    <property type="term" value="F:rhamnulokinase activity"/>
    <property type="evidence" value="ECO:0007669"/>
    <property type="project" value="UniProtKB-EC"/>
</dbReference>
<evidence type="ECO:0000259" key="4">
    <source>
        <dbReference type="Pfam" id="PF00370"/>
    </source>
</evidence>
<evidence type="ECO:0000256" key="2">
    <source>
        <dbReference type="ARBA" id="ARBA00022679"/>
    </source>
</evidence>
<dbReference type="STRING" id="1445510.YC6258_04546"/>
<evidence type="ECO:0000313" key="6">
    <source>
        <dbReference type="EMBL" id="AJQ96578.1"/>
    </source>
</evidence>
<dbReference type="RefSeq" id="WP_044618562.1">
    <property type="nucleotide sequence ID" value="NZ_CP007142.1"/>
</dbReference>
<feature type="domain" description="Carbohydrate kinase FGGY C-terminal" evidence="5">
    <location>
        <begin position="248"/>
        <end position="422"/>
    </location>
</feature>
<dbReference type="Proteomes" id="UP000032266">
    <property type="component" value="Chromosome"/>
</dbReference>
<dbReference type="InterPro" id="IPR049382">
    <property type="entry name" value="FGGY_C_2"/>
</dbReference>
<dbReference type="PANTHER" id="PTHR43095:SF5">
    <property type="entry name" value="XYLULOSE KINASE"/>
    <property type="match status" value="1"/>
</dbReference>
<dbReference type="KEGG" id="gsn:YC6258_04546"/>
<keyword evidence="2 6" id="KW-0808">Transferase</keyword>
<organism evidence="6 7">
    <name type="scientific">Gynuella sunshinyii YC6258</name>
    <dbReference type="NCBI Taxonomy" id="1445510"/>
    <lineage>
        <taxon>Bacteria</taxon>
        <taxon>Pseudomonadati</taxon>
        <taxon>Pseudomonadota</taxon>
        <taxon>Gammaproteobacteria</taxon>
        <taxon>Oceanospirillales</taxon>
        <taxon>Saccharospirillaceae</taxon>
        <taxon>Gynuella</taxon>
    </lineage>
</organism>
<dbReference type="EC" id="2.7.1.5" evidence="6"/>
<accession>A0A0C5VTD4</accession>
<dbReference type="PANTHER" id="PTHR43095">
    <property type="entry name" value="SUGAR KINASE"/>
    <property type="match status" value="1"/>
</dbReference>
<dbReference type="Pfam" id="PF21546">
    <property type="entry name" value="FGGY_C_2"/>
    <property type="match status" value="1"/>
</dbReference>
<dbReference type="Gene3D" id="3.30.420.40">
    <property type="match status" value="2"/>
</dbReference>
<dbReference type="AlphaFoldDB" id="A0A0C5VTD4"/>
<name>A0A0C5VTD4_9GAMM</name>
<gene>
    <name evidence="6" type="ORF">YC6258_04546</name>
</gene>
<dbReference type="InterPro" id="IPR018484">
    <property type="entry name" value="FGGY_N"/>
</dbReference>
<dbReference type="InterPro" id="IPR043129">
    <property type="entry name" value="ATPase_NBD"/>
</dbReference>
<keyword evidence="7" id="KW-1185">Reference proteome</keyword>
<dbReference type="EMBL" id="CP007142">
    <property type="protein sequence ID" value="AJQ96578.1"/>
    <property type="molecule type" value="Genomic_DNA"/>
</dbReference>
<comment type="similarity">
    <text evidence="1">Belongs to the FGGY kinase family.</text>
</comment>
<reference evidence="6 7" key="1">
    <citation type="submission" date="2014-01" db="EMBL/GenBank/DDBJ databases">
        <title>Full genme sequencing of cellulolytic bacterium Gynuella sunshinyii YC6258T gen. nov., sp. nov.</title>
        <authorList>
            <person name="Khan H."/>
            <person name="Chung E.J."/>
            <person name="Chung Y.R."/>
        </authorList>
    </citation>
    <scope>NUCLEOTIDE SEQUENCE [LARGE SCALE GENOMIC DNA]</scope>
    <source>
        <strain evidence="6 7">YC6258</strain>
    </source>
</reference>
<dbReference type="InterPro" id="IPR050406">
    <property type="entry name" value="FGGY_Carb_Kinase"/>
</dbReference>
<dbReference type="PATRIC" id="fig|1445510.3.peg.4510"/>
<proteinExistence type="inferred from homology"/>
<evidence type="ECO:0000313" key="7">
    <source>
        <dbReference type="Proteomes" id="UP000032266"/>
    </source>
</evidence>
<protein>
    <submittedName>
        <fullName evidence="6">Sugar (Pentulose and hexulose) kinase</fullName>
        <ecNumber evidence="6">2.7.1.5</ecNumber>
    </submittedName>
</protein>
<feature type="domain" description="Carbohydrate kinase FGGY N-terminal" evidence="4">
    <location>
        <begin position="6"/>
        <end position="240"/>
    </location>
</feature>
<evidence type="ECO:0000256" key="1">
    <source>
        <dbReference type="ARBA" id="ARBA00009156"/>
    </source>
</evidence>
<evidence type="ECO:0000256" key="3">
    <source>
        <dbReference type="ARBA" id="ARBA00022777"/>
    </source>
</evidence>
<dbReference type="Pfam" id="PF00370">
    <property type="entry name" value="FGGY_N"/>
    <property type="match status" value="1"/>
</dbReference>
<dbReference type="HOGENOM" id="CLU_034535_0_0_6"/>